<keyword evidence="2" id="KW-0238">DNA-binding</keyword>
<dbReference type="SUPFAM" id="SSF46689">
    <property type="entry name" value="Homeodomain-like"/>
    <property type="match status" value="1"/>
</dbReference>
<dbReference type="InterPro" id="IPR032687">
    <property type="entry name" value="AraC-type_N"/>
</dbReference>
<dbReference type="PRINTS" id="PR00032">
    <property type="entry name" value="HTHARAC"/>
</dbReference>
<feature type="domain" description="HTH araC/xylS-type" evidence="4">
    <location>
        <begin position="220"/>
        <end position="318"/>
    </location>
</feature>
<reference evidence="5 6" key="1">
    <citation type="submission" date="2020-03" db="EMBL/GenBank/DDBJ databases">
        <title>Complete Genome Sequence of Halomonas meridiana strain Eplume2, isolated from hydrothermal-plume in the north east Pacific Ocean.</title>
        <authorList>
            <person name="Kurihara Y."/>
            <person name="Kawai S."/>
            <person name="Sakai A."/>
            <person name="Galipon J."/>
            <person name="Arakawa K."/>
        </authorList>
    </citation>
    <scope>NUCLEOTIDE SEQUENCE [LARGE SCALE GENOMIC DNA]</scope>
    <source>
        <strain evidence="5 6">Eplume2</strain>
    </source>
</reference>
<dbReference type="Pfam" id="PF12833">
    <property type="entry name" value="HTH_18"/>
    <property type="match status" value="1"/>
</dbReference>
<dbReference type="PANTHER" id="PTHR47894:SF1">
    <property type="entry name" value="HTH-TYPE TRANSCRIPTIONAL REGULATOR VQSM"/>
    <property type="match status" value="1"/>
</dbReference>
<evidence type="ECO:0000256" key="1">
    <source>
        <dbReference type="ARBA" id="ARBA00023015"/>
    </source>
</evidence>
<dbReference type="InterPro" id="IPR009057">
    <property type="entry name" value="Homeodomain-like_sf"/>
</dbReference>
<dbReference type="PROSITE" id="PS01124">
    <property type="entry name" value="HTH_ARAC_FAMILY_2"/>
    <property type="match status" value="1"/>
</dbReference>
<evidence type="ECO:0000313" key="6">
    <source>
        <dbReference type="Proteomes" id="UP000501053"/>
    </source>
</evidence>
<organism evidence="5 6">
    <name type="scientific">Vreelandella aquamarina</name>
    <dbReference type="NCBI Taxonomy" id="77097"/>
    <lineage>
        <taxon>Bacteria</taxon>
        <taxon>Pseudomonadati</taxon>
        <taxon>Pseudomonadota</taxon>
        <taxon>Gammaproteobacteria</taxon>
        <taxon>Oceanospirillales</taxon>
        <taxon>Halomonadaceae</taxon>
        <taxon>Vreelandella</taxon>
    </lineage>
</organism>
<dbReference type="Proteomes" id="UP000501053">
    <property type="component" value="Chromosome"/>
</dbReference>
<dbReference type="EMBL" id="AP022869">
    <property type="protein sequence ID" value="BCB72579.1"/>
    <property type="molecule type" value="Genomic_DNA"/>
</dbReference>
<keyword evidence="6" id="KW-1185">Reference proteome</keyword>
<accession>A0A6F8XFA5</accession>
<gene>
    <name evidence="5" type="primary">oruR</name>
    <name evidence="5" type="ORF">HMEPL2_29300</name>
</gene>
<evidence type="ECO:0000259" key="4">
    <source>
        <dbReference type="PROSITE" id="PS01124"/>
    </source>
</evidence>
<dbReference type="GO" id="GO:0003700">
    <property type="term" value="F:DNA-binding transcription factor activity"/>
    <property type="evidence" value="ECO:0007669"/>
    <property type="project" value="InterPro"/>
</dbReference>
<dbReference type="GO" id="GO:0005829">
    <property type="term" value="C:cytosol"/>
    <property type="evidence" value="ECO:0007669"/>
    <property type="project" value="TreeGrafter"/>
</dbReference>
<keyword evidence="1" id="KW-0805">Transcription regulation</keyword>
<protein>
    <submittedName>
        <fullName evidence="5">AraC family transcriptional regulator</fullName>
    </submittedName>
</protein>
<dbReference type="GO" id="GO:0000976">
    <property type="term" value="F:transcription cis-regulatory region binding"/>
    <property type="evidence" value="ECO:0007669"/>
    <property type="project" value="TreeGrafter"/>
</dbReference>
<dbReference type="InterPro" id="IPR018060">
    <property type="entry name" value="HTH_AraC"/>
</dbReference>
<dbReference type="PANTHER" id="PTHR47894">
    <property type="entry name" value="HTH-TYPE TRANSCRIPTIONAL REGULATOR GADX"/>
    <property type="match status" value="1"/>
</dbReference>
<keyword evidence="3" id="KW-0804">Transcription</keyword>
<dbReference type="SMART" id="SM00342">
    <property type="entry name" value="HTH_ARAC"/>
    <property type="match status" value="1"/>
</dbReference>
<evidence type="ECO:0000313" key="5">
    <source>
        <dbReference type="EMBL" id="BCB72579.1"/>
    </source>
</evidence>
<evidence type="ECO:0000256" key="2">
    <source>
        <dbReference type="ARBA" id="ARBA00023125"/>
    </source>
</evidence>
<proteinExistence type="predicted"/>
<dbReference type="Gene3D" id="1.10.10.60">
    <property type="entry name" value="Homeodomain-like"/>
    <property type="match status" value="1"/>
</dbReference>
<dbReference type="AlphaFoldDB" id="A0A6F8XFA5"/>
<evidence type="ECO:0000256" key="3">
    <source>
        <dbReference type="ARBA" id="ARBA00023163"/>
    </source>
</evidence>
<name>A0A6F8XFA5_9GAMM</name>
<dbReference type="Pfam" id="PF12625">
    <property type="entry name" value="Arabinose_bd"/>
    <property type="match status" value="1"/>
</dbReference>
<sequence>MGVRRQGRDIGMLLQRAGLAPAVLEKEHGRVSVHHYARLINVLRRATKDELWGLCSRRVPLGSFALASRLMISRETLGDALREGCHLYHLLLDDFTPRLIVANGKAYLRIIESHPSCPRQAFAQRTLLFFARGLASWLIERRLPINRVHLSGEDGEADTTETSQLFQAPVSSGESYTELVFNAEWLNLPVRQDEASRRVFLKSAMPSLLVKYRNDACLTERVRVCLRRRLAESLPSLVDMANELGLSPQTLRRRLKDAGSGFQYIKDEVRRDAAIDYLMRADISLMEVASRVGFSEPSTFHRAFKKWTGHAPGVYRETRLKSTTEGQLNRLLLIYDTSWEEGLKHTYQGGIHQPPQKPMELIT</sequence>
<dbReference type="InterPro" id="IPR020449">
    <property type="entry name" value="Tscrpt_reg_AraC-type_HTH"/>
</dbReference>